<evidence type="ECO:0000256" key="1">
    <source>
        <dbReference type="SAM" id="MobiDB-lite"/>
    </source>
</evidence>
<reference evidence="3" key="1">
    <citation type="submission" date="2022-11" db="UniProtKB">
        <authorList>
            <consortium name="WormBaseParasite"/>
        </authorList>
    </citation>
    <scope>IDENTIFICATION</scope>
</reference>
<dbReference type="AlphaFoldDB" id="A0A915KRX2"/>
<protein>
    <submittedName>
        <fullName evidence="3">Uncharacterized protein</fullName>
    </submittedName>
</protein>
<feature type="region of interest" description="Disordered" evidence="1">
    <location>
        <begin position="108"/>
        <end position="130"/>
    </location>
</feature>
<dbReference type="Proteomes" id="UP000887565">
    <property type="component" value="Unplaced"/>
</dbReference>
<proteinExistence type="predicted"/>
<evidence type="ECO:0000313" key="3">
    <source>
        <dbReference type="WBParaSite" id="nRc.2.0.1.t41513-RA"/>
    </source>
</evidence>
<organism evidence="2 3">
    <name type="scientific">Romanomermis culicivorax</name>
    <name type="common">Nematode worm</name>
    <dbReference type="NCBI Taxonomy" id="13658"/>
    <lineage>
        <taxon>Eukaryota</taxon>
        <taxon>Metazoa</taxon>
        <taxon>Ecdysozoa</taxon>
        <taxon>Nematoda</taxon>
        <taxon>Enoplea</taxon>
        <taxon>Dorylaimia</taxon>
        <taxon>Mermithida</taxon>
        <taxon>Mermithoidea</taxon>
        <taxon>Mermithidae</taxon>
        <taxon>Romanomermis</taxon>
    </lineage>
</organism>
<sequence>MADCLADPTKYENLFPGLKESFKAEQYLKQMMSQQTPATAYAIIKPNSELNVLKELAEAEEAGTVRFDADGKLIGSTSTTSMRPTPIAAHVEETVAATVFFSLGTSYTEEPSLKKQSNEKGKEKNKENKG</sequence>
<name>A0A915KRX2_ROMCU</name>
<feature type="compositionally biased region" description="Basic and acidic residues" evidence="1">
    <location>
        <begin position="111"/>
        <end position="130"/>
    </location>
</feature>
<accession>A0A915KRX2</accession>
<dbReference type="WBParaSite" id="nRc.2.0.1.t41513-RA">
    <property type="protein sequence ID" value="nRc.2.0.1.t41513-RA"/>
    <property type="gene ID" value="nRc.2.0.1.g41513"/>
</dbReference>
<evidence type="ECO:0000313" key="2">
    <source>
        <dbReference type="Proteomes" id="UP000887565"/>
    </source>
</evidence>
<keyword evidence="2" id="KW-1185">Reference proteome</keyword>